<dbReference type="SUPFAM" id="SSF47789">
    <property type="entry name" value="C-terminal domain of RNA polymerase alpha subunit"/>
    <property type="match status" value="1"/>
</dbReference>
<dbReference type="GO" id="GO:0006351">
    <property type="term" value="P:DNA-templated transcription"/>
    <property type="evidence" value="ECO:0007669"/>
    <property type="project" value="InterPro"/>
</dbReference>
<dbReference type="EC" id="2.7.7.6" evidence="2"/>
<accession>A0A5C6CQ60</accession>
<organism evidence="2 3">
    <name type="scientific">Novipirellula galeiformis</name>
    <dbReference type="NCBI Taxonomy" id="2528004"/>
    <lineage>
        <taxon>Bacteria</taxon>
        <taxon>Pseudomonadati</taxon>
        <taxon>Planctomycetota</taxon>
        <taxon>Planctomycetia</taxon>
        <taxon>Pirellulales</taxon>
        <taxon>Pirellulaceae</taxon>
        <taxon>Novipirellula</taxon>
    </lineage>
</organism>
<keyword evidence="2" id="KW-0240">DNA-directed RNA polymerase</keyword>
<dbReference type="OrthoDB" id="282897at2"/>
<reference evidence="2 3" key="1">
    <citation type="submission" date="2019-02" db="EMBL/GenBank/DDBJ databases">
        <title>Deep-cultivation of Planctomycetes and their phenomic and genomic characterization uncovers novel biology.</title>
        <authorList>
            <person name="Wiegand S."/>
            <person name="Jogler M."/>
            <person name="Boedeker C."/>
            <person name="Pinto D."/>
            <person name="Vollmers J."/>
            <person name="Rivas-Marin E."/>
            <person name="Kohn T."/>
            <person name="Peeters S.H."/>
            <person name="Heuer A."/>
            <person name="Rast P."/>
            <person name="Oberbeckmann S."/>
            <person name="Bunk B."/>
            <person name="Jeske O."/>
            <person name="Meyerdierks A."/>
            <person name="Storesund J.E."/>
            <person name="Kallscheuer N."/>
            <person name="Luecker S."/>
            <person name="Lage O.M."/>
            <person name="Pohl T."/>
            <person name="Merkel B.J."/>
            <person name="Hornburger P."/>
            <person name="Mueller R.-W."/>
            <person name="Bruemmer F."/>
            <person name="Labrenz M."/>
            <person name="Spormann A.M."/>
            <person name="Op Den Camp H."/>
            <person name="Overmann J."/>
            <person name="Amann R."/>
            <person name="Jetten M.S.M."/>
            <person name="Mascher T."/>
            <person name="Medema M.H."/>
            <person name="Devos D.P."/>
            <person name="Kaster A.-K."/>
            <person name="Ovreas L."/>
            <person name="Rohde M."/>
            <person name="Galperin M.Y."/>
            <person name="Jogler C."/>
        </authorList>
    </citation>
    <scope>NUCLEOTIDE SEQUENCE [LARGE SCALE GENOMIC DNA]</scope>
    <source>
        <strain evidence="2 3">Pla52o</strain>
    </source>
</reference>
<keyword evidence="2" id="KW-0808">Transferase</keyword>
<dbReference type="EMBL" id="SJPT01000001">
    <property type="protein sequence ID" value="TWU27093.1"/>
    <property type="molecule type" value="Genomic_DNA"/>
</dbReference>
<keyword evidence="2" id="KW-0804">Transcription</keyword>
<dbReference type="Pfam" id="PF03118">
    <property type="entry name" value="RNA_pol_A_CTD"/>
    <property type="match status" value="1"/>
</dbReference>
<dbReference type="Gene3D" id="1.10.150.20">
    <property type="entry name" value="5' to 3' exonuclease, C-terminal subdomain"/>
    <property type="match status" value="1"/>
</dbReference>
<name>A0A5C6CQ60_9BACT</name>
<dbReference type="GO" id="GO:0003899">
    <property type="term" value="F:DNA-directed RNA polymerase activity"/>
    <property type="evidence" value="ECO:0007669"/>
    <property type="project" value="UniProtKB-EC"/>
</dbReference>
<evidence type="ECO:0000313" key="2">
    <source>
        <dbReference type="EMBL" id="TWU27093.1"/>
    </source>
</evidence>
<proteinExistence type="predicted"/>
<evidence type="ECO:0000313" key="3">
    <source>
        <dbReference type="Proteomes" id="UP000316304"/>
    </source>
</evidence>
<evidence type="ECO:0000259" key="1">
    <source>
        <dbReference type="Pfam" id="PF03118"/>
    </source>
</evidence>
<dbReference type="GO" id="GO:0000428">
    <property type="term" value="C:DNA-directed RNA polymerase complex"/>
    <property type="evidence" value="ECO:0007669"/>
    <property type="project" value="UniProtKB-KW"/>
</dbReference>
<dbReference type="InterPro" id="IPR011260">
    <property type="entry name" value="RNAP_asu_C"/>
</dbReference>
<gene>
    <name evidence="2" type="primary">rpoA_2</name>
    <name evidence="2" type="ORF">Pla52o_09530</name>
</gene>
<comment type="caution">
    <text evidence="2">The sequence shown here is derived from an EMBL/GenBank/DDBJ whole genome shotgun (WGS) entry which is preliminary data.</text>
</comment>
<dbReference type="Proteomes" id="UP000316304">
    <property type="component" value="Unassembled WGS sequence"/>
</dbReference>
<feature type="domain" description="RNA polymerase alpha subunit C-terminal" evidence="1">
    <location>
        <begin position="11"/>
        <end position="76"/>
    </location>
</feature>
<dbReference type="GO" id="GO:0003677">
    <property type="term" value="F:DNA binding"/>
    <property type="evidence" value="ECO:0007669"/>
    <property type="project" value="InterPro"/>
</dbReference>
<protein>
    <submittedName>
        <fullName evidence="2">DNA-directed RNA polymerase subunit alpha</fullName>
        <ecNumber evidence="2">2.7.7.6</ecNumber>
    </submittedName>
</protein>
<dbReference type="AlphaFoldDB" id="A0A5C6CQ60"/>
<keyword evidence="2" id="KW-0548">Nucleotidyltransferase</keyword>
<keyword evidence="3" id="KW-1185">Reference proteome</keyword>
<sequence length="90" mass="10092">MTRIPLSRVEEEARLRRERLDLSIAEMGLSVRTTNCLEETGILTVRDLLNATPRRLLGISNFGEKTLGEVYAALEELGFYRPGREAAVVS</sequence>
<dbReference type="RefSeq" id="WP_146593335.1">
    <property type="nucleotide sequence ID" value="NZ_SJPT01000001.1"/>
</dbReference>